<evidence type="ECO:0000256" key="4">
    <source>
        <dbReference type="ARBA" id="ARBA00022729"/>
    </source>
</evidence>
<dbReference type="Pfam" id="PF00933">
    <property type="entry name" value="Glyco_hydro_3"/>
    <property type="match status" value="1"/>
</dbReference>
<keyword evidence="10" id="KW-1185">Reference proteome</keyword>
<feature type="domain" description="Fibronectin type III-like" evidence="8">
    <location>
        <begin position="718"/>
        <end position="791"/>
    </location>
</feature>
<dbReference type="InterPro" id="IPR002772">
    <property type="entry name" value="Glyco_hydro_3_C"/>
</dbReference>
<dbReference type="PANTHER" id="PTHR30620">
    <property type="entry name" value="PERIPLASMIC BETA-GLUCOSIDASE-RELATED"/>
    <property type="match status" value="1"/>
</dbReference>
<dbReference type="SMART" id="SM01217">
    <property type="entry name" value="Fn3_like"/>
    <property type="match status" value="1"/>
</dbReference>
<keyword evidence="4" id="KW-0732">Signal</keyword>
<dbReference type="InterPro" id="IPR051915">
    <property type="entry name" value="Cellulose_Degrad_GH3"/>
</dbReference>
<accession>A0ABU0X1F1</accession>
<feature type="region of interest" description="Disordered" evidence="7">
    <location>
        <begin position="12"/>
        <end position="43"/>
    </location>
</feature>
<feature type="compositionally biased region" description="Pro residues" evidence="7">
    <location>
        <begin position="18"/>
        <end position="32"/>
    </location>
</feature>
<dbReference type="SUPFAM" id="SSF52279">
    <property type="entry name" value="Beta-D-glucan exohydrolase, C-terminal domain"/>
    <property type="match status" value="1"/>
</dbReference>
<keyword evidence="6" id="KW-0326">Glycosidase</keyword>
<dbReference type="Gene3D" id="3.40.50.1700">
    <property type="entry name" value="Glycoside hydrolase family 3 C-terminal domain"/>
    <property type="match status" value="1"/>
</dbReference>
<dbReference type="Gene3D" id="2.60.40.10">
    <property type="entry name" value="Immunoglobulins"/>
    <property type="match status" value="1"/>
</dbReference>
<dbReference type="InterPro" id="IPR001764">
    <property type="entry name" value="Glyco_hydro_3_N"/>
</dbReference>
<dbReference type="InterPro" id="IPR013783">
    <property type="entry name" value="Ig-like_fold"/>
</dbReference>
<dbReference type="EC" id="3.2.1.21" evidence="3"/>
<name>A0ABU0X1F1_9PSEU</name>
<comment type="catalytic activity">
    <reaction evidence="1">
        <text>Hydrolysis of terminal, non-reducing beta-D-glucosyl residues with release of beta-D-glucose.</text>
        <dbReference type="EC" id="3.2.1.21"/>
    </reaction>
</comment>
<evidence type="ECO:0000256" key="5">
    <source>
        <dbReference type="ARBA" id="ARBA00022801"/>
    </source>
</evidence>
<keyword evidence="5" id="KW-0378">Hydrolase</keyword>
<dbReference type="PRINTS" id="PR00133">
    <property type="entry name" value="GLHYDRLASE3"/>
</dbReference>
<organism evidence="9 10">
    <name type="scientific">Saccharothrix yanglingensis</name>
    <dbReference type="NCBI Taxonomy" id="659496"/>
    <lineage>
        <taxon>Bacteria</taxon>
        <taxon>Bacillati</taxon>
        <taxon>Actinomycetota</taxon>
        <taxon>Actinomycetes</taxon>
        <taxon>Pseudonocardiales</taxon>
        <taxon>Pseudonocardiaceae</taxon>
        <taxon>Saccharothrix</taxon>
    </lineage>
</organism>
<evidence type="ECO:0000256" key="6">
    <source>
        <dbReference type="ARBA" id="ARBA00023295"/>
    </source>
</evidence>
<evidence type="ECO:0000256" key="3">
    <source>
        <dbReference type="ARBA" id="ARBA00012744"/>
    </source>
</evidence>
<protein>
    <recommendedName>
        <fullName evidence="3">beta-glucosidase</fullName>
        <ecNumber evidence="3">3.2.1.21</ecNumber>
    </recommendedName>
</protein>
<dbReference type="EMBL" id="NSDM01000007">
    <property type="protein sequence ID" value="MDQ2585955.1"/>
    <property type="molecule type" value="Genomic_DNA"/>
</dbReference>
<dbReference type="PANTHER" id="PTHR30620:SF16">
    <property type="entry name" value="LYSOSOMAL BETA GLUCOSIDASE"/>
    <property type="match status" value="1"/>
</dbReference>
<dbReference type="InterPro" id="IPR036881">
    <property type="entry name" value="Glyco_hydro_3_C_sf"/>
</dbReference>
<dbReference type="Pfam" id="PF14310">
    <property type="entry name" value="Fn3-like"/>
    <property type="match status" value="1"/>
</dbReference>
<evidence type="ECO:0000313" key="9">
    <source>
        <dbReference type="EMBL" id="MDQ2585955.1"/>
    </source>
</evidence>
<dbReference type="Pfam" id="PF01915">
    <property type="entry name" value="Glyco_hydro_3_C"/>
    <property type="match status" value="1"/>
</dbReference>
<evidence type="ECO:0000259" key="8">
    <source>
        <dbReference type="SMART" id="SM01217"/>
    </source>
</evidence>
<dbReference type="InterPro" id="IPR036962">
    <property type="entry name" value="Glyco_hydro_3_N_sf"/>
</dbReference>
<gene>
    <name evidence="9" type="ORF">CKY47_18565</name>
</gene>
<evidence type="ECO:0000256" key="1">
    <source>
        <dbReference type="ARBA" id="ARBA00000448"/>
    </source>
</evidence>
<comment type="similarity">
    <text evidence="2">Belongs to the glycosyl hydrolase 3 family.</text>
</comment>
<dbReference type="InterPro" id="IPR026891">
    <property type="entry name" value="Fn3-like"/>
</dbReference>
<reference evidence="9 10" key="1">
    <citation type="submission" date="2017-06" db="EMBL/GenBank/DDBJ databases">
        <title>Cultured bacterium strain Saccharothrix yanglingensis Hhs.015.</title>
        <authorList>
            <person name="Xia Y."/>
        </authorList>
    </citation>
    <scope>NUCLEOTIDE SEQUENCE [LARGE SCALE GENOMIC DNA]</scope>
    <source>
        <strain evidence="9 10">Hhs.015</strain>
    </source>
</reference>
<proteinExistence type="inferred from homology"/>
<dbReference type="SUPFAM" id="SSF51445">
    <property type="entry name" value="(Trans)glycosidases"/>
    <property type="match status" value="1"/>
</dbReference>
<evidence type="ECO:0000256" key="2">
    <source>
        <dbReference type="ARBA" id="ARBA00005336"/>
    </source>
</evidence>
<dbReference type="Gene3D" id="3.20.20.300">
    <property type="entry name" value="Glycoside hydrolase, family 3, N-terminal domain"/>
    <property type="match status" value="1"/>
</dbReference>
<evidence type="ECO:0000256" key="7">
    <source>
        <dbReference type="SAM" id="MobiDB-lite"/>
    </source>
</evidence>
<dbReference type="Proteomes" id="UP001225605">
    <property type="component" value="Unassembled WGS sequence"/>
</dbReference>
<comment type="caution">
    <text evidence="9">The sequence shown here is derived from an EMBL/GenBank/DDBJ whole genome shotgun (WGS) entry which is preliminary data.</text>
</comment>
<sequence>MRRSALVVRHLTPEGWIGPPPPGPRPVFPQPAPSSGRSSMLRSRKRTAIGALAVLAMLVTGAQASGVIEPGSADYSDARAPVDRRVDDLLRRMTLEEKVGQMTQIRLGKLRGNCEWNPGPLREDCMKAVLEDAKVGSILSGGGEVPNPNTPRAWAEMTNAIQKFALDHSRLKIPVIYGADGVHGHSNVVSATMFPHQVGLGATWNPDLLEEIGASTGRAMRATGVFWNFAPVSDLARDTRWGRYYETYSEDPVLAGSLAAANVRGQQGPADDTAKLTATAKHFAGYSEPFNGHDRAPAQLPIRYLQDTVLPAFQPQFDAGVGTVMINSGAVNGVPAHASKYLLTEQLRDRMGFRGVAITDWEDIRFLVDRYHVAADYREAIALAVNAGVDMAMEPSNAAEFTSGLLANVRSGAISGRRIDQAVRRILTLKFQLGLFEKPFVDEAKADSIVEGADRRLARQAATEGTVLLRNEGVLPLSTNARKLVVTGDAADSVPRQLGGWTVGWQGIPSGSPLPPAVTVLQGIRTAVPAADVVSAPTQADAVTQAAGADAVVVVLGEDPGAEGDADTESPELTAEQQALVTAVRATGTPVVVVLLTGRPQVLGAVADAPALVAGWLPGSEGGNAIADVLFGAVNPSGKLAVSWPKTIGDQPFSYDQPRGANAGPSSSYDPQFAFGHGLSYTTFTTSTPVLKATEVRRDDQVRLSVAVANTGDRDGTVVVPVYVHQPVSQVLTPYQRLVGFTRVTLKAHEQRTVEVGFPTKHLAVTAGDMHGDGRPEVARGAYEVLVGEGRAGFTVR</sequence>
<dbReference type="InterPro" id="IPR017853">
    <property type="entry name" value="GH"/>
</dbReference>
<evidence type="ECO:0000313" key="10">
    <source>
        <dbReference type="Proteomes" id="UP001225605"/>
    </source>
</evidence>